<dbReference type="CDD" id="cd05288">
    <property type="entry name" value="PGDH"/>
    <property type="match status" value="1"/>
</dbReference>
<keyword evidence="1" id="KW-0560">Oxidoreductase</keyword>
<dbReference type="SUPFAM" id="SSF50129">
    <property type="entry name" value="GroES-like"/>
    <property type="match status" value="2"/>
</dbReference>
<name>A0ABR8KQM0_9NOSO</name>
<gene>
    <name evidence="3" type="ORF">H6H03_39920</name>
</gene>
<proteinExistence type="predicted"/>
<dbReference type="EMBL" id="JACJTU010000142">
    <property type="protein sequence ID" value="MBD2739928.1"/>
    <property type="molecule type" value="Genomic_DNA"/>
</dbReference>
<dbReference type="Gene3D" id="3.40.50.720">
    <property type="entry name" value="NAD(P)-binding Rossmann-like Domain"/>
    <property type="match status" value="1"/>
</dbReference>
<dbReference type="PANTHER" id="PTHR43205:SF7">
    <property type="entry name" value="PROSTAGLANDIN REDUCTASE 1"/>
    <property type="match status" value="1"/>
</dbReference>
<feature type="domain" description="Enoyl reductase (ER)" evidence="2">
    <location>
        <begin position="20"/>
        <end position="331"/>
    </location>
</feature>
<dbReference type="RefSeq" id="WP_190960396.1">
    <property type="nucleotide sequence ID" value="NZ_JACJTU010000142.1"/>
</dbReference>
<dbReference type="InterPro" id="IPR013149">
    <property type="entry name" value="ADH-like_C"/>
</dbReference>
<evidence type="ECO:0000313" key="3">
    <source>
        <dbReference type="EMBL" id="MBD2739928.1"/>
    </source>
</evidence>
<dbReference type="InterPro" id="IPR041694">
    <property type="entry name" value="ADH_N_2"/>
</dbReference>
<reference evidence="3 4" key="1">
    <citation type="journal article" date="2020" name="ISME J.">
        <title>Comparative genomics reveals insights into cyanobacterial evolution and habitat adaptation.</title>
        <authorList>
            <person name="Chen M.Y."/>
            <person name="Teng W.K."/>
            <person name="Zhao L."/>
            <person name="Hu C.X."/>
            <person name="Zhou Y.K."/>
            <person name="Han B.P."/>
            <person name="Song L.R."/>
            <person name="Shu W.S."/>
        </authorList>
    </citation>
    <scope>NUCLEOTIDE SEQUENCE [LARGE SCALE GENOMIC DNA]</scope>
    <source>
        <strain evidence="3 4">FACHB-159</strain>
    </source>
</reference>
<dbReference type="InterPro" id="IPR011032">
    <property type="entry name" value="GroES-like_sf"/>
</dbReference>
<dbReference type="SUPFAM" id="SSF51735">
    <property type="entry name" value="NAD(P)-binding Rossmann-fold domains"/>
    <property type="match status" value="1"/>
</dbReference>
<dbReference type="InterPro" id="IPR020843">
    <property type="entry name" value="ER"/>
</dbReference>
<protein>
    <submittedName>
        <fullName evidence="3">NADP-dependent oxidoreductase</fullName>
    </submittedName>
</protein>
<keyword evidence="4" id="KW-1185">Reference proteome</keyword>
<dbReference type="Pfam" id="PF16884">
    <property type="entry name" value="ADH_N_2"/>
    <property type="match status" value="1"/>
</dbReference>
<dbReference type="Gene3D" id="3.90.180.10">
    <property type="entry name" value="Medium-chain alcohol dehydrogenases, catalytic domain"/>
    <property type="match status" value="1"/>
</dbReference>
<evidence type="ECO:0000313" key="4">
    <source>
        <dbReference type="Proteomes" id="UP000637383"/>
    </source>
</evidence>
<sequence>MNSSMNQQILLNSRPIGEPKESDFALVETPIPEPGEGEVLNRTIYLSLDPYMRGRMSDRASYAAAVELGSVMVGGTVSQVMKSNHPQFSAGDFVLGYDGWQAYGISRGETLRKLDPKEAPLSYALGVTGMPGMTAYFALLDVGQPQAGETVVVSAASGAVGAVAGQIALIKGLRVVGVAGSDAKCDYVVKELGFDACINRKTQDLSSALKATCPKGIDVYFDNTAGSILEAVLQQINQGARIPLVGLISQYNAENLPPGPNLMPLLIKRALIKGFLVSDYQHRHSEFVKDVSSWLQEGKLKYKEDVVQKLENAPHAFMGLLQGKNFGKLIVQVSSDPTR</sequence>
<organism evidence="3 4">
    <name type="scientific">Nostoc paludosum FACHB-159</name>
    <dbReference type="NCBI Taxonomy" id="2692908"/>
    <lineage>
        <taxon>Bacteria</taxon>
        <taxon>Bacillati</taxon>
        <taxon>Cyanobacteriota</taxon>
        <taxon>Cyanophyceae</taxon>
        <taxon>Nostocales</taxon>
        <taxon>Nostocaceae</taxon>
        <taxon>Nostoc</taxon>
    </lineage>
</organism>
<accession>A0ABR8KQM0</accession>
<dbReference type="PANTHER" id="PTHR43205">
    <property type="entry name" value="PROSTAGLANDIN REDUCTASE"/>
    <property type="match status" value="1"/>
</dbReference>
<dbReference type="InterPro" id="IPR036291">
    <property type="entry name" value="NAD(P)-bd_dom_sf"/>
</dbReference>
<evidence type="ECO:0000259" key="2">
    <source>
        <dbReference type="SMART" id="SM00829"/>
    </source>
</evidence>
<dbReference type="SMART" id="SM00829">
    <property type="entry name" value="PKS_ER"/>
    <property type="match status" value="1"/>
</dbReference>
<evidence type="ECO:0000256" key="1">
    <source>
        <dbReference type="ARBA" id="ARBA00023002"/>
    </source>
</evidence>
<dbReference type="Pfam" id="PF00107">
    <property type="entry name" value="ADH_zinc_N"/>
    <property type="match status" value="1"/>
</dbReference>
<dbReference type="InterPro" id="IPR045010">
    <property type="entry name" value="MDR_fam"/>
</dbReference>
<comment type="caution">
    <text evidence="3">The sequence shown here is derived from an EMBL/GenBank/DDBJ whole genome shotgun (WGS) entry which is preliminary data.</text>
</comment>
<dbReference type="Proteomes" id="UP000637383">
    <property type="component" value="Unassembled WGS sequence"/>
</dbReference>